<protein>
    <submittedName>
        <fullName evidence="6">Peroxin-11-like protein</fullName>
    </submittedName>
</protein>
<dbReference type="GO" id="GO:0005778">
    <property type="term" value="C:peroxisomal membrane"/>
    <property type="evidence" value="ECO:0007669"/>
    <property type="project" value="UniProtKB-SubCell"/>
</dbReference>
<feature type="transmembrane region" description="Helical" evidence="5">
    <location>
        <begin position="142"/>
        <end position="161"/>
    </location>
</feature>
<comment type="subcellular location">
    <subcellularLocation>
        <location evidence="4">Peroxisome membrane</location>
    </subcellularLocation>
</comment>
<keyword evidence="5" id="KW-1133">Transmembrane helix</keyword>
<keyword evidence="5" id="KW-0812">Transmembrane</keyword>
<dbReference type="EMBL" id="AZGZ01000001">
    <property type="protein sequence ID" value="KZZ97819.1"/>
    <property type="molecule type" value="Genomic_DNA"/>
</dbReference>
<evidence type="ECO:0000313" key="6">
    <source>
        <dbReference type="EMBL" id="KZZ97819.1"/>
    </source>
</evidence>
<evidence type="ECO:0000256" key="1">
    <source>
        <dbReference type="ARBA" id="ARBA00022593"/>
    </source>
</evidence>
<evidence type="ECO:0000256" key="4">
    <source>
        <dbReference type="ARBA" id="ARBA00046271"/>
    </source>
</evidence>
<sequence length="237" mass="26409">MVAEAIAYHPAIAHYLRFVATTVGRDKVLRTLQYWARFYSWYLFRTNEPESAIKPWTTIKSQFGLTRKLLRVGKNVEHFKAAAVAFNAKSDQGKSGILKYLTIGRQLGYAVYLSFDMVTYLHASGIRKIESNKKLAMHAAKAWFVGLLCSVLAGVYSLFTLKQRESAIDRKEGEGVVEAKKIERERATIATQLISDLCDIINPATTLGWANFDDGAIGLAGLVSSLIGLRSAWRKTA</sequence>
<proteinExistence type="predicted"/>
<dbReference type="Proteomes" id="UP000242877">
    <property type="component" value="Unassembled WGS sequence"/>
</dbReference>
<evidence type="ECO:0000256" key="5">
    <source>
        <dbReference type="SAM" id="Phobius"/>
    </source>
</evidence>
<keyword evidence="7" id="KW-1185">Reference proteome</keyword>
<dbReference type="InterPro" id="IPR008733">
    <property type="entry name" value="PEX11"/>
</dbReference>
<dbReference type="PANTHER" id="PTHR12652:SF50">
    <property type="entry name" value="PEROXIN 11"/>
    <property type="match status" value="1"/>
</dbReference>
<comment type="caution">
    <text evidence="6">The sequence shown here is derived from an EMBL/GenBank/DDBJ whole genome shotgun (WGS) entry which is preliminary data.</text>
</comment>
<evidence type="ECO:0000256" key="2">
    <source>
        <dbReference type="ARBA" id="ARBA00023136"/>
    </source>
</evidence>
<dbReference type="AlphaFoldDB" id="A0A168DJP1"/>
<dbReference type="OrthoDB" id="411017at2759"/>
<name>A0A168DJP1_9EURO</name>
<reference evidence="6 7" key="1">
    <citation type="journal article" date="2016" name="Genome Biol. Evol.">
        <title>Divergent and convergent evolution of fungal pathogenicity.</title>
        <authorList>
            <person name="Shang Y."/>
            <person name="Xiao G."/>
            <person name="Zheng P."/>
            <person name="Cen K."/>
            <person name="Zhan S."/>
            <person name="Wang C."/>
        </authorList>
    </citation>
    <scope>NUCLEOTIDE SEQUENCE [LARGE SCALE GENOMIC DNA]</scope>
    <source>
        <strain evidence="6 7">ARSEF 7405</strain>
    </source>
</reference>
<gene>
    <name evidence="6" type="ORF">AAP_00080</name>
</gene>
<evidence type="ECO:0000256" key="3">
    <source>
        <dbReference type="ARBA" id="ARBA00023140"/>
    </source>
</evidence>
<keyword evidence="2 5" id="KW-0472">Membrane</keyword>
<keyword evidence="3" id="KW-0576">Peroxisome</keyword>
<keyword evidence="1" id="KW-0962">Peroxisome biogenesis</keyword>
<dbReference type="Pfam" id="PF05648">
    <property type="entry name" value="PEX11"/>
    <property type="match status" value="1"/>
</dbReference>
<dbReference type="VEuPathDB" id="FungiDB:AAP_00080"/>
<dbReference type="GO" id="GO:0016559">
    <property type="term" value="P:peroxisome fission"/>
    <property type="evidence" value="ECO:0007669"/>
    <property type="project" value="InterPro"/>
</dbReference>
<evidence type="ECO:0000313" key="7">
    <source>
        <dbReference type="Proteomes" id="UP000242877"/>
    </source>
</evidence>
<accession>A0A168DJP1</accession>
<organism evidence="6 7">
    <name type="scientific">Ascosphaera apis ARSEF 7405</name>
    <dbReference type="NCBI Taxonomy" id="392613"/>
    <lineage>
        <taxon>Eukaryota</taxon>
        <taxon>Fungi</taxon>
        <taxon>Dikarya</taxon>
        <taxon>Ascomycota</taxon>
        <taxon>Pezizomycotina</taxon>
        <taxon>Eurotiomycetes</taxon>
        <taxon>Eurotiomycetidae</taxon>
        <taxon>Onygenales</taxon>
        <taxon>Ascosphaeraceae</taxon>
        <taxon>Ascosphaera</taxon>
    </lineage>
</organism>
<dbReference type="PANTHER" id="PTHR12652">
    <property type="entry name" value="PEROXISOMAL BIOGENESIS FACTOR 11"/>
    <property type="match status" value="1"/>
</dbReference>